<keyword evidence="1" id="KW-0472">Membrane</keyword>
<evidence type="ECO:0000256" key="1">
    <source>
        <dbReference type="SAM" id="Phobius"/>
    </source>
</evidence>
<dbReference type="AlphaFoldDB" id="A0A0A8UU13"/>
<gene>
    <name evidence="2" type="ORF">LHA_1989</name>
</gene>
<dbReference type="HOGENOM" id="CLU_412062_0_0_6"/>
<proteinExistence type="predicted"/>
<dbReference type="SUPFAM" id="SSF53474">
    <property type="entry name" value="alpha/beta-Hydrolases"/>
    <property type="match status" value="1"/>
</dbReference>
<evidence type="ECO:0000313" key="2">
    <source>
        <dbReference type="EMBL" id="CEK11016.1"/>
    </source>
</evidence>
<dbReference type="OrthoDB" id="5645591at2"/>
<dbReference type="EMBL" id="LN681225">
    <property type="protein sequence ID" value="CEK11016.1"/>
    <property type="molecule type" value="Genomic_DNA"/>
</dbReference>
<feature type="transmembrane region" description="Helical" evidence="1">
    <location>
        <begin position="497"/>
        <end position="516"/>
    </location>
</feature>
<dbReference type="Proteomes" id="UP000032803">
    <property type="component" value="Chromosome I"/>
</dbReference>
<evidence type="ECO:0000313" key="3">
    <source>
        <dbReference type="Proteomes" id="UP000032803"/>
    </source>
</evidence>
<protein>
    <submittedName>
        <fullName evidence="2">Uncharacterized protein</fullName>
    </submittedName>
</protein>
<dbReference type="KEGG" id="lha:LHA_1989"/>
<feature type="transmembrane region" description="Helical" evidence="1">
    <location>
        <begin position="359"/>
        <end position="381"/>
    </location>
</feature>
<keyword evidence="3" id="KW-1185">Reference proteome</keyword>
<keyword evidence="1" id="KW-0812">Transmembrane</keyword>
<accession>A0A0A8UU13</accession>
<feature type="transmembrane region" description="Helical" evidence="1">
    <location>
        <begin position="393"/>
        <end position="412"/>
    </location>
</feature>
<name>A0A0A8UU13_LEGHA</name>
<organism evidence="2 3">
    <name type="scientific">Legionella hackeliae</name>
    <dbReference type="NCBI Taxonomy" id="449"/>
    <lineage>
        <taxon>Bacteria</taxon>
        <taxon>Pseudomonadati</taxon>
        <taxon>Pseudomonadota</taxon>
        <taxon>Gammaproteobacteria</taxon>
        <taxon>Legionellales</taxon>
        <taxon>Legionellaceae</taxon>
        <taxon>Legionella</taxon>
    </lineage>
</organism>
<dbReference type="InterPro" id="IPR029058">
    <property type="entry name" value="AB_hydrolase_fold"/>
</dbReference>
<dbReference type="RefSeq" id="WP_156413563.1">
    <property type="nucleotide sequence ID" value="NZ_LNYF01000020.1"/>
</dbReference>
<feature type="transmembrane region" description="Helical" evidence="1">
    <location>
        <begin position="418"/>
        <end position="440"/>
    </location>
</feature>
<reference evidence="3" key="1">
    <citation type="submission" date="2014-09" db="EMBL/GenBank/DDBJ databases">
        <authorList>
            <person name="Gomez-Valero L."/>
        </authorList>
    </citation>
    <scope>NUCLEOTIDE SEQUENCE [LARGE SCALE GENOMIC DNA]</scope>
    <source>
        <strain evidence="3">ATCC35250</strain>
    </source>
</reference>
<sequence>MSMRDGEFYAGGLELRFFHNDEFEDVRTPACSDKAAATARNALRILMMGWHENWPEIISPQIIQAVFVRRDRELMRGMRLAFQEGFETIYKQLQAQDQLSPAQLTQAEFYISSCLTLLPYSDINPYESITIPQRINNEWRLVNYKVVPIELTPTNGFHKLFIQDEDRVFAYGLEPIADKEAQSHLIFMGTTYPAGQGFNEQVNSDLKGFDTVGNNLYLSGRSRILAWLATQTQKVKVCGTSLGGSLSLLFSIDQGDKLSQVHALNPAGLYDSWFKDHIDNWETLTTKPEVTVLRGGKDPVSRFGAWKSEWNIFHVIPPANKQGPNKFVDHALNYTGFAETQFIKIDTASDNEENKRRNFWLYTLGRGFIYYTGVVPYLYVIRPGLRFVANHKMQMVLTCALFLLFTLLPIFLPSIVLPALGLAAMLINAFVSSVVIGFLADKTLWFFVDLYKNESDSKFSKFLGWLRQQSAFTLTALGLGAASAGLSLSLFLVGPLLFPSILFVLASITLVIYLPYKINEMLSVVFSNGKIPPPACHEPSVTRNPSLDIYTNKQEEIFSLKELGDYYKAKRELVKNKPFIPLEDKLDKKNRFGGRSKKELLSQSLLEDSNKTFVTVNDTAAKIYDMRQTVRLMNRIGFYPEETFKEILKENHDNYQRGKPENLLKY</sequence>
<dbReference type="STRING" id="449.LHA_1989"/>
<keyword evidence="1" id="KW-1133">Transmembrane helix</keyword>
<feature type="transmembrane region" description="Helical" evidence="1">
    <location>
        <begin position="471"/>
        <end position="491"/>
    </location>
</feature>